<organism evidence="3 4">
    <name type="scientific">Galerina marginata (strain CBS 339.88)</name>
    <dbReference type="NCBI Taxonomy" id="685588"/>
    <lineage>
        <taxon>Eukaryota</taxon>
        <taxon>Fungi</taxon>
        <taxon>Dikarya</taxon>
        <taxon>Basidiomycota</taxon>
        <taxon>Agaricomycotina</taxon>
        <taxon>Agaricomycetes</taxon>
        <taxon>Agaricomycetidae</taxon>
        <taxon>Agaricales</taxon>
        <taxon>Agaricineae</taxon>
        <taxon>Strophariaceae</taxon>
        <taxon>Galerina</taxon>
    </lineage>
</organism>
<dbReference type="AlphaFoldDB" id="A0A067TLZ5"/>
<dbReference type="InterPro" id="IPR040521">
    <property type="entry name" value="KDZ"/>
</dbReference>
<feature type="non-terminal residue" evidence="3">
    <location>
        <position position="1"/>
    </location>
</feature>
<dbReference type="HOGENOM" id="CLU_003703_13_0_1"/>
<dbReference type="EMBL" id="KL142368">
    <property type="protein sequence ID" value="KDR84201.1"/>
    <property type="molecule type" value="Genomic_DNA"/>
</dbReference>
<evidence type="ECO:0000259" key="2">
    <source>
        <dbReference type="Pfam" id="PF18803"/>
    </source>
</evidence>
<dbReference type="PANTHER" id="PTHR33096">
    <property type="entry name" value="CXC2 DOMAIN-CONTAINING PROTEIN"/>
    <property type="match status" value="1"/>
</dbReference>
<proteinExistence type="predicted"/>
<dbReference type="Proteomes" id="UP000027222">
    <property type="component" value="Unassembled WGS sequence"/>
</dbReference>
<keyword evidence="4" id="KW-1185">Reference proteome</keyword>
<accession>A0A067TLZ5</accession>
<dbReference type="STRING" id="685588.A0A067TLZ5"/>
<dbReference type="PANTHER" id="PTHR33096:SF1">
    <property type="entry name" value="CXC1-LIKE CYSTEINE CLUSTER ASSOCIATED WITH KDZ TRANSPOSASES DOMAIN-CONTAINING PROTEIN"/>
    <property type="match status" value="1"/>
</dbReference>
<gene>
    <name evidence="3" type="ORF">GALMADRAFT_56241</name>
</gene>
<dbReference type="OrthoDB" id="3261436at2759"/>
<evidence type="ECO:0000313" key="3">
    <source>
        <dbReference type="EMBL" id="KDR84201.1"/>
    </source>
</evidence>
<dbReference type="InterPro" id="IPR041457">
    <property type="entry name" value="CxC2_KDZ-assoc"/>
</dbReference>
<feature type="domain" description="CxC2-like cysteine cluster KDZ transposase-associated" evidence="2">
    <location>
        <begin position="72"/>
        <end position="180"/>
    </location>
</feature>
<sequence length="737" mass="82516">DLFLEELLGHDGRGHCASETCTGCNIREAVYECLDCHGRQLKCSLCIVDGHVCLPFHAIRKWNGTYFENCSLKQLGLLIQLGHPLGEICLNPEQPPDDDFTVIDTKGILSVGLRFCGCGKSSQDHKIQLLRARLFPATIKYPKTAATFECLDYFSKLSYVSKISAFDFVQTASRLTDDTGTRPPKDRYMIFVRMVHEYRHLKMLKRSGRGHDPLGSARTQEGECAVLCPACPQPGKNMKPGWEDDPEDQQYLSALFLALDANFRLKRKNVSNDKADPGLSKGWAYVVEETKYKAHLKRYIDEKSTCSRHDAVNLAGAKPGDKNLSASGGGTVVCARHDMKRPNSFGDLQRGEQYCNMDYIFYQSIRNSDQIKTFIVSYDIAYLVPKFHLPAHVAACLVAFSFNLTKGVGRTEGEAPERGWSNTNALAPSTKEMGPGSRRDTLDYHFGDHNWRKVTGIGASLRRKLISAATDMAELTIAHNELSSTLPQPTLLLWTQQVEAWEKDPKQPNPFESEVTGPTQAAVRKELAEEEARNIASGRDDALDDKVSPSVLIAAGIDLEAEQRSLAIAVKQVWAHARDRQRTKVQLRSNALQRKIDSWCQFQLLYCPGVATLRARATSSAITPHLTPLWLPSQIKGQVPVDQSLVDIEWKIRQAQAFEALESIRHFLQVRAYLYKFKDRFVRGQGPNTRANNDIAGVQALRESMFILYFLIPSLLTLSGRSAYRVVKISSASQPLY</sequence>
<feature type="region of interest" description="Disordered" evidence="1">
    <location>
        <begin position="411"/>
        <end position="437"/>
    </location>
</feature>
<evidence type="ECO:0000313" key="4">
    <source>
        <dbReference type="Proteomes" id="UP000027222"/>
    </source>
</evidence>
<name>A0A067TLZ5_GALM3</name>
<protein>
    <recommendedName>
        <fullName evidence="2">CxC2-like cysteine cluster KDZ transposase-associated domain-containing protein</fullName>
    </recommendedName>
</protein>
<evidence type="ECO:0000256" key="1">
    <source>
        <dbReference type="SAM" id="MobiDB-lite"/>
    </source>
</evidence>
<dbReference type="Pfam" id="PF18758">
    <property type="entry name" value="KDZ"/>
    <property type="match status" value="1"/>
</dbReference>
<reference evidence="4" key="1">
    <citation type="journal article" date="2014" name="Proc. Natl. Acad. Sci. U.S.A.">
        <title>Extensive sampling of basidiomycete genomes demonstrates inadequacy of the white-rot/brown-rot paradigm for wood decay fungi.</title>
        <authorList>
            <person name="Riley R."/>
            <person name="Salamov A.A."/>
            <person name="Brown D.W."/>
            <person name="Nagy L.G."/>
            <person name="Floudas D."/>
            <person name="Held B.W."/>
            <person name="Levasseur A."/>
            <person name="Lombard V."/>
            <person name="Morin E."/>
            <person name="Otillar R."/>
            <person name="Lindquist E.A."/>
            <person name="Sun H."/>
            <person name="LaButti K.M."/>
            <person name="Schmutz J."/>
            <person name="Jabbour D."/>
            <person name="Luo H."/>
            <person name="Baker S.E."/>
            <person name="Pisabarro A.G."/>
            <person name="Walton J.D."/>
            <person name="Blanchette R.A."/>
            <person name="Henrissat B."/>
            <person name="Martin F."/>
            <person name="Cullen D."/>
            <person name="Hibbett D.S."/>
            <person name="Grigoriev I.V."/>
        </authorList>
    </citation>
    <scope>NUCLEOTIDE SEQUENCE [LARGE SCALE GENOMIC DNA]</scope>
    <source>
        <strain evidence="4">CBS 339.88</strain>
    </source>
</reference>
<dbReference type="Pfam" id="PF18803">
    <property type="entry name" value="CxC2"/>
    <property type="match status" value="1"/>
</dbReference>